<feature type="transmembrane region" description="Helical" evidence="1">
    <location>
        <begin position="104"/>
        <end position="123"/>
    </location>
</feature>
<sequence length="128" mass="14048">MAGSRPFQPSSAARTFWIAVSRVNGGRGGRDTGLSCASKAGRRADWRPSISQPLNLAHRRNPHNRTCRLKGVDAGTNLVAATFSVMRFKQWWTKHEADVRFGDFLGALFFAILAVFLAVHLPGSGPRQ</sequence>
<name>A0A9W6MWG8_9HYPH</name>
<dbReference type="Proteomes" id="UP001143372">
    <property type="component" value="Unassembled WGS sequence"/>
</dbReference>
<keyword evidence="3" id="KW-1185">Reference proteome</keyword>
<dbReference type="EMBL" id="BSFI01000008">
    <property type="protein sequence ID" value="GLK68830.1"/>
    <property type="molecule type" value="Genomic_DNA"/>
</dbReference>
<reference evidence="2" key="1">
    <citation type="journal article" date="2014" name="Int. J. Syst. Evol. Microbiol.">
        <title>Complete genome sequence of Corynebacterium casei LMG S-19264T (=DSM 44701T), isolated from a smear-ripened cheese.</title>
        <authorList>
            <consortium name="US DOE Joint Genome Institute (JGI-PGF)"/>
            <person name="Walter F."/>
            <person name="Albersmeier A."/>
            <person name="Kalinowski J."/>
            <person name="Ruckert C."/>
        </authorList>
    </citation>
    <scope>NUCLEOTIDE SEQUENCE</scope>
    <source>
        <strain evidence="2">VKM B-2347</strain>
    </source>
</reference>
<proteinExistence type="predicted"/>
<evidence type="ECO:0000313" key="3">
    <source>
        <dbReference type="Proteomes" id="UP001143372"/>
    </source>
</evidence>
<evidence type="ECO:0000256" key="1">
    <source>
        <dbReference type="SAM" id="Phobius"/>
    </source>
</evidence>
<accession>A0A9W6MWG8</accession>
<comment type="caution">
    <text evidence="2">The sequence shown here is derived from an EMBL/GenBank/DDBJ whole genome shotgun (WGS) entry which is preliminary data.</text>
</comment>
<keyword evidence="1" id="KW-0472">Membrane</keyword>
<reference evidence="2" key="2">
    <citation type="submission" date="2023-01" db="EMBL/GenBank/DDBJ databases">
        <authorList>
            <person name="Sun Q."/>
            <person name="Evtushenko L."/>
        </authorList>
    </citation>
    <scope>NUCLEOTIDE SEQUENCE</scope>
    <source>
        <strain evidence="2">VKM B-2347</strain>
    </source>
</reference>
<organism evidence="2 3">
    <name type="scientific">Hansschlegelia plantiphila</name>
    <dbReference type="NCBI Taxonomy" id="374655"/>
    <lineage>
        <taxon>Bacteria</taxon>
        <taxon>Pseudomonadati</taxon>
        <taxon>Pseudomonadota</taxon>
        <taxon>Alphaproteobacteria</taxon>
        <taxon>Hyphomicrobiales</taxon>
        <taxon>Methylopilaceae</taxon>
        <taxon>Hansschlegelia</taxon>
    </lineage>
</organism>
<keyword evidence="1" id="KW-1133">Transmembrane helix</keyword>
<protein>
    <submittedName>
        <fullName evidence="2">Uncharacterized protein</fullName>
    </submittedName>
</protein>
<dbReference type="AlphaFoldDB" id="A0A9W6MWG8"/>
<keyword evidence="1" id="KW-0812">Transmembrane</keyword>
<evidence type="ECO:0000313" key="2">
    <source>
        <dbReference type="EMBL" id="GLK68830.1"/>
    </source>
</evidence>
<gene>
    <name evidence="2" type="ORF">GCM10008179_24680</name>
</gene>